<comment type="caution">
    <text evidence="1">The sequence shown here is derived from an EMBL/GenBank/DDBJ whole genome shotgun (WGS) entry which is preliminary data.</text>
</comment>
<organism evidence="1 2">
    <name type="scientific">Aurantiacibacter arachoides</name>
    <dbReference type="NCBI Taxonomy" id="1850444"/>
    <lineage>
        <taxon>Bacteria</taxon>
        <taxon>Pseudomonadati</taxon>
        <taxon>Pseudomonadota</taxon>
        <taxon>Alphaproteobacteria</taxon>
        <taxon>Sphingomonadales</taxon>
        <taxon>Erythrobacteraceae</taxon>
        <taxon>Aurantiacibacter</taxon>
    </lineage>
</organism>
<name>A0A845A9H8_9SPHN</name>
<accession>A0A845A9H8</accession>
<evidence type="ECO:0000313" key="2">
    <source>
        <dbReference type="Proteomes" id="UP000460626"/>
    </source>
</evidence>
<dbReference type="AlphaFoldDB" id="A0A845A9H8"/>
<sequence length="388" mass="43378">MAKLPDIIRARTRRNEEIVDAEWEEVDDRLEEGWSLRLFAEWLQSEWRTSKIFRALVAIAALLALLPLTEPGEDQAFNRSIGPSGKRFEGGNTLTNLRIVGTYVYATMGGEDGQTRCEDFNNPHLYQRNGNLAELVEFGPDGSYRQLFAYTTPSGQEHYQSSFATWSLTGNTLSFGNVYVDAPFGGAVDDYSSQIDDTHRNVLVIDSEDNGRRLVRCRGDVAGSFGDDPRQLAGGPADQREYIGQPDFAGLCTNQDVIDEVSQAFRTAIMRTLMSDRMSRAQISDDQVVFAAAAIRREMDRSNIHYRNLRAGQIDDERPRRVTVTCLTDVRVVTPTEGAHGAFSDYVQFNGSSFRIRFEDPESEGGVPVYYAQIGDPNQPLDVEVGTE</sequence>
<dbReference type="RefSeq" id="WP_131453473.1">
    <property type="nucleotide sequence ID" value="NZ_BMJK01000002.1"/>
</dbReference>
<keyword evidence="2" id="KW-1185">Reference proteome</keyword>
<proteinExistence type="predicted"/>
<evidence type="ECO:0000313" key="1">
    <source>
        <dbReference type="EMBL" id="MXO94229.1"/>
    </source>
</evidence>
<dbReference type="OrthoDB" id="9854117at2"/>
<reference evidence="1 2" key="1">
    <citation type="submission" date="2019-12" db="EMBL/GenBank/DDBJ databases">
        <title>Genomic-based taxomic classification of the family Erythrobacteraceae.</title>
        <authorList>
            <person name="Xu L."/>
        </authorList>
    </citation>
    <scope>NUCLEOTIDE SEQUENCE [LARGE SCALE GENOMIC DNA]</scope>
    <source>
        <strain evidence="1 2">RC4-10-4</strain>
    </source>
</reference>
<dbReference type="Proteomes" id="UP000460626">
    <property type="component" value="Unassembled WGS sequence"/>
</dbReference>
<dbReference type="EMBL" id="WTYH01000001">
    <property type="protein sequence ID" value="MXO94229.1"/>
    <property type="molecule type" value="Genomic_DNA"/>
</dbReference>
<protein>
    <submittedName>
        <fullName evidence="1">Uncharacterized protein</fullName>
    </submittedName>
</protein>
<gene>
    <name evidence="1" type="ORF">GRI62_11545</name>
</gene>